<evidence type="ECO:0000313" key="2">
    <source>
        <dbReference type="Proteomes" id="UP000245539"/>
    </source>
</evidence>
<reference evidence="1 2" key="1">
    <citation type="submission" date="2018-05" db="EMBL/GenBank/DDBJ databases">
        <title>Leucothrix arctica sp. nov., isolated from Arctic seawater.</title>
        <authorList>
            <person name="Choi A."/>
            <person name="Baek K."/>
        </authorList>
    </citation>
    <scope>NUCLEOTIDE SEQUENCE [LARGE SCALE GENOMIC DNA]</scope>
    <source>
        <strain evidence="1 2">JCM 18388</strain>
    </source>
</reference>
<sequence length="87" mass="10260">MEDGRHFYEQQEKGIGDYFWDSLISDIESLKLYAGVHQRYSGLYRMPSKRFPYAIYYEVTDAVAYIVAVLPMRRSPLWIDKKVSGRS</sequence>
<comment type="caution">
    <text evidence="1">The sequence shown here is derived from an EMBL/GenBank/DDBJ whole genome shotgun (WGS) entry which is preliminary data.</text>
</comment>
<evidence type="ECO:0008006" key="3">
    <source>
        <dbReference type="Google" id="ProtNLM"/>
    </source>
</evidence>
<proteinExistence type="predicted"/>
<evidence type="ECO:0000313" key="1">
    <source>
        <dbReference type="EMBL" id="PWQ92366.1"/>
    </source>
</evidence>
<organism evidence="1 2">
    <name type="scientific">Leucothrix pacifica</name>
    <dbReference type="NCBI Taxonomy" id="1247513"/>
    <lineage>
        <taxon>Bacteria</taxon>
        <taxon>Pseudomonadati</taxon>
        <taxon>Pseudomonadota</taxon>
        <taxon>Gammaproteobacteria</taxon>
        <taxon>Thiotrichales</taxon>
        <taxon>Thiotrichaceae</taxon>
        <taxon>Leucothrix</taxon>
    </lineage>
</organism>
<protein>
    <recommendedName>
        <fullName evidence="3">Type II toxin-antitoxin system RelE/ParE family toxin</fullName>
    </recommendedName>
</protein>
<keyword evidence="2" id="KW-1185">Reference proteome</keyword>
<name>A0A317C135_9GAMM</name>
<accession>A0A317C135</accession>
<dbReference type="EMBL" id="QGKM01000095">
    <property type="protein sequence ID" value="PWQ92366.1"/>
    <property type="molecule type" value="Genomic_DNA"/>
</dbReference>
<dbReference type="OrthoDB" id="9809155at2"/>
<dbReference type="AlphaFoldDB" id="A0A317C135"/>
<dbReference type="InterPro" id="IPR035093">
    <property type="entry name" value="RelE/ParE_toxin_dom_sf"/>
</dbReference>
<dbReference type="Gene3D" id="3.30.2310.20">
    <property type="entry name" value="RelE-like"/>
    <property type="match status" value="1"/>
</dbReference>
<gene>
    <name evidence="1" type="ORF">DKW60_21610</name>
</gene>
<dbReference type="Proteomes" id="UP000245539">
    <property type="component" value="Unassembled WGS sequence"/>
</dbReference>